<evidence type="ECO:0000313" key="12">
    <source>
        <dbReference type="EMBL" id="CAG8794947.1"/>
    </source>
</evidence>
<keyword evidence="7" id="KW-0805">Transcription regulation</keyword>
<sequence length="606" mass="67601">MEDMEIDGTEAQPYVLIETGNLPITVGNRPIYTNGRYISKSTPTPLKSTKTGVVYDRRMRYHANIHEEEHHPEDPSRISSIQSMFKAAGCLEKMIPINAREVTKDEVRLVHTDEHWDFVAKTSALSEAQLGKVADDYNSIYVNKETALSARLSCGGVIELCKAVARGDVTNGFANVRPPGHHAEINEPMGFCFFNNVAVAAQCLKRDLKIEKVFILDWDIHHGNGTQKAFYNDPNVVYCSIHRYDNANFYPGDPQAGHTHVGNGPAKGKTINIPWPRPGMHDSDYIYAFNKVVMPIAYEFDPDIVIVSAGFDAAEGDPIGENHVTPAAFGHMTHMLKSLAAGKLVLALEGGYNLDSISNSALACVKVLLGEHPAKLGPIKPSQECVETIYQVIRVQSRYWSCLKPIYIDSAEEKVPGKLVIDIMGKTKNFIASDSVYQYIETIINQSYGIVDVDVPPPTNDTQKTDLHDLKDLLIFLWDHFVDYANPKKVVIIGAGRGCRSLMHCINDRDTMIMRSTACVIMVPGNNDPVPTIAKKGDIVNWYFENSLVLLPENHPFWTKKGVKKDSGKCIPVKGLNNMSIHDKLHILRQDIIDYFLQRLTDFIPP</sequence>
<keyword evidence="4" id="KW-0678">Repressor</keyword>
<evidence type="ECO:0000256" key="4">
    <source>
        <dbReference type="ARBA" id="ARBA00022491"/>
    </source>
</evidence>
<comment type="similarity">
    <text evidence="2">Belongs to the histone deacetylase family. HD type 2 subfamily.</text>
</comment>
<protein>
    <recommendedName>
        <fullName evidence="3">histone deacetylase</fullName>
        <ecNumber evidence="3">3.5.1.98</ecNumber>
    </recommendedName>
</protein>
<dbReference type="PRINTS" id="PR01270">
    <property type="entry name" value="HDASUPER"/>
</dbReference>
<dbReference type="PANTHER" id="PTHR10625:SF5">
    <property type="entry name" value="HISTONE DEACETYLASE"/>
    <property type="match status" value="1"/>
</dbReference>
<dbReference type="EC" id="3.5.1.98" evidence="3"/>
<evidence type="ECO:0000259" key="10">
    <source>
        <dbReference type="Pfam" id="PF00850"/>
    </source>
</evidence>
<evidence type="ECO:0000256" key="2">
    <source>
        <dbReference type="ARBA" id="ARBA00007738"/>
    </source>
</evidence>
<comment type="caution">
    <text evidence="12">The sequence shown here is derived from an EMBL/GenBank/DDBJ whole genome shotgun (WGS) entry which is preliminary data.</text>
</comment>
<accession>A0ABN7VRR5</accession>
<dbReference type="InterPro" id="IPR000286">
    <property type="entry name" value="HDACs"/>
</dbReference>
<evidence type="ECO:0000256" key="6">
    <source>
        <dbReference type="ARBA" id="ARBA00022853"/>
    </source>
</evidence>
<evidence type="ECO:0000256" key="1">
    <source>
        <dbReference type="ARBA" id="ARBA00004123"/>
    </source>
</evidence>
<dbReference type="Pfam" id="PF09757">
    <property type="entry name" value="Arb2-like"/>
    <property type="match status" value="1"/>
</dbReference>
<comment type="subcellular location">
    <subcellularLocation>
        <location evidence="1">Nucleus</location>
    </subcellularLocation>
</comment>
<dbReference type="Gene3D" id="3.40.800.20">
    <property type="entry name" value="Histone deacetylase domain"/>
    <property type="match status" value="1"/>
</dbReference>
<evidence type="ECO:0000256" key="3">
    <source>
        <dbReference type="ARBA" id="ARBA00012111"/>
    </source>
</evidence>
<dbReference type="InterPro" id="IPR023801">
    <property type="entry name" value="His_deacetylse_dom"/>
</dbReference>
<feature type="domain" description="Histone deacetylase" evidence="10">
    <location>
        <begin position="71"/>
        <end position="368"/>
    </location>
</feature>
<dbReference type="Proteomes" id="UP000789901">
    <property type="component" value="Unassembled WGS sequence"/>
</dbReference>
<keyword evidence="5" id="KW-0378">Hydrolase</keyword>
<feature type="non-terminal residue" evidence="12">
    <location>
        <position position="606"/>
    </location>
</feature>
<dbReference type="Pfam" id="PF00850">
    <property type="entry name" value="Hist_deacetyl"/>
    <property type="match status" value="1"/>
</dbReference>
<evidence type="ECO:0000313" key="13">
    <source>
        <dbReference type="Proteomes" id="UP000789901"/>
    </source>
</evidence>
<name>A0ABN7VRR5_GIGMA</name>
<gene>
    <name evidence="12" type="ORF">GMARGA_LOCUS21885</name>
</gene>
<keyword evidence="9" id="KW-0539">Nucleus</keyword>
<evidence type="ECO:0000256" key="7">
    <source>
        <dbReference type="ARBA" id="ARBA00023015"/>
    </source>
</evidence>
<keyword evidence="8" id="KW-0804">Transcription</keyword>
<dbReference type="InterPro" id="IPR023696">
    <property type="entry name" value="Ureohydrolase_dom_sf"/>
</dbReference>
<evidence type="ECO:0000256" key="9">
    <source>
        <dbReference type="ARBA" id="ARBA00023242"/>
    </source>
</evidence>
<dbReference type="SUPFAM" id="SSF52768">
    <property type="entry name" value="Arginase/deacetylase"/>
    <property type="match status" value="1"/>
</dbReference>
<keyword evidence="6" id="KW-0156">Chromatin regulator</keyword>
<feature type="domain" description="Arb2-like" evidence="11">
    <location>
        <begin position="426"/>
        <end position="599"/>
    </location>
</feature>
<dbReference type="InterPro" id="IPR019154">
    <property type="entry name" value="Arb2-like_domain"/>
</dbReference>
<organism evidence="12 13">
    <name type="scientific">Gigaspora margarita</name>
    <dbReference type="NCBI Taxonomy" id="4874"/>
    <lineage>
        <taxon>Eukaryota</taxon>
        <taxon>Fungi</taxon>
        <taxon>Fungi incertae sedis</taxon>
        <taxon>Mucoromycota</taxon>
        <taxon>Glomeromycotina</taxon>
        <taxon>Glomeromycetes</taxon>
        <taxon>Diversisporales</taxon>
        <taxon>Gigasporaceae</taxon>
        <taxon>Gigaspora</taxon>
    </lineage>
</organism>
<dbReference type="PANTHER" id="PTHR10625">
    <property type="entry name" value="HISTONE DEACETYLASE HDAC1-RELATED"/>
    <property type="match status" value="1"/>
</dbReference>
<dbReference type="EMBL" id="CAJVQB010020627">
    <property type="protein sequence ID" value="CAG8794947.1"/>
    <property type="molecule type" value="Genomic_DNA"/>
</dbReference>
<reference evidence="12 13" key="1">
    <citation type="submission" date="2021-06" db="EMBL/GenBank/DDBJ databases">
        <authorList>
            <person name="Kallberg Y."/>
            <person name="Tangrot J."/>
            <person name="Rosling A."/>
        </authorList>
    </citation>
    <scope>NUCLEOTIDE SEQUENCE [LARGE SCALE GENOMIC DNA]</scope>
    <source>
        <strain evidence="12 13">120-4 pot B 10/14</strain>
    </source>
</reference>
<evidence type="ECO:0000256" key="8">
    <source>
        <dbReference type="ARBA" id="ARBA00023163"/>
    </source>
</evidence>
<evidence type="ECO:0000256" key="5">
    <source>
        <dbReference type="ARBA" id="ARBA00022801"/>
    </source>
</evidence>
<dbReference type="InterPro" id="IPR037138">
    <property type="entry name" value="His_deacetylse_dom_sf"/>
</dbReference>
<keyword evidence="13" id="KW-1185">Reference proteome</keyword>
<evidence type="ECO:0000259" key="11">
    <source>
        <dbReference type="Pfam" id="PF09757"/>
    </source>
</evidence>
<proteinExistence type="inferred from homology"/>